<protein>
    <submittedName>
        <fullName evidence="1">Uncharacterized protein</fullName>
    </submittedName>
</protein>
<accession>A0A9I9EEV4</accession>
<dbReference type="Gramene" id="MELO3C032782.2.1">
    <property type="protein sequence ID" value="MELO3C032782.2.1"/>
    <property type="gene ID" value="MELO3C032782.2"/>
</dbReference>
<dbReference type="EnsemblPlants" id="MELO3C032782.2.1">
    <property type="protein sequence ID" value="MELO3C032782.2.1"/>
    <property type="gene ID" value="MELO3C032782.2"/>
</dbReference>
<proteinExistence type="predicted"/>
<sequence>MERPNGNSAVLKVQFFVAELSGICGQSSVVKAYCLNARVSLQSLDSLGNLEITVQEMQVSKASWGSGQFVVGRFNNSIGDFDRGVSDRNSGFV</sequence>
<name>A0A9I9EEV4_CUCME</name>
<organism evidence="1">
    <name type="scientific">Cucumis melo</name>
    <name type="common">Muskmelon</name>
    <dbReference type="NCBI Taxonomy" id="3656"/>
    <lineage>
        <taxon>Eukaryota</taxon>
        <taxon>Viridiplantae</taxon>
        <taxon>Streptophyta</taxon>
        <taxon>Embryophyta</taxon>
        <taxon>Tracheophyta</taxon>
        <taxon>Spermatophyta</taxon>
        <taxon>Magnoliopsida</taxon>
        <taxon>eudicotyledons</taxon>
        <taxon>Gunneridae</taxon>
        <taxon>Pentapetalae</taxon>
        <taxon>rosids</taxon>
        <taxon>fabids</taxon>
        <taxon>Cucurbitales</taxon>
        <taxon>Cucurbitaceae</taxon>
        <taxon>Benincaseae</taxon>
        <taxon>Cucumis</taxon>
    </lineage>
</organism>
<reference evidence="1" key="1">
    <citation type="submission" date="2023-03" db="UniProtKB">
        <authorList>
            <consortium name="EnsemblPlants"/>
        </authorList>
    </citation>
    <scope>IDENTIFICATION</scope>
</reference>
<evidence type="ECO:0000313" key="1">
    <source>
        <dbReference type="EnsemblPlants" id="MELO3C032782.2.1"/>
    </source>
</evidence>
<dbReference type="AlphaFoldDB" id="A0A9I9EEV4"/>